<keyword evidence="4 6" id="KW-0548">Nucleotidyltransferase</keyword>
<feature type="binding site" evidence="6">
    <location>
        <position position="50"/>
    </location>
    <ligand>
        <name>NAD(+)</name>
        <dbReference type="ChEBI" id="CHEBI:57540"/>
    </ligand>
</feature>
<feature type="binding site" evidence="6">
    <location>
        <begin position="15"/>
        <end position="17"/>
    </location>
    <ligand>
        <name>NAD(+)</name>
        <dbReference type="ChEBI" id="CHEBI:57540"/>
    </ligand>
</feature>
<dbReference type="STRING" id="754502.BJG93_12475"/>
<evidence type="ECO:0000256" key="2">
    <source>
        <dbReference type="ARBA" id="ARBA00022676"/>
    </source>
</evidence>
<dbReference type="GO" id="GO:0003677">
    <property type="term" value="F:DNA binding"/>
    <property type="evidence" value="ECO:0007669"/>
    <property type="project" value="UniProtKB-UniRule"/>
</dbReference>
<comment type="similarity">
    <text evidence="6">Belongs to the DarT ADP-ribosyltransferase family.</text>
</comment>
<reference evidence="8" key="1">
    <citation type="submission" date="2016-09" db="EMBL/GenBank/DDBJ databases">
        <title>The Complete Genome of Burkholderia sprentiae wsm5005.</title>
        <authorList>
            <person name="De Meyer S."/>
            <person name="Wang P."/>
            <person name="Terpolilli J."/>
        </authorList>
    </citation>
    <scope>NUCLEOTIDE SEQUENCE [LARGE SCALE GENOMIC DNA]</scope>
    <source>
        <strain evidence="8">WSM5005</strain>
    </source>
</reference>
<organism evidence="8 9">
    <name type="scientific">Paraburkholderia sprentiae WSM5005</name>
    <dbReference type="NCBI Taxonomy" id="754502"/>
    <lineage>
        <taxon>Bacteria</taxon>
        <taxon>Pseudomonadati</taxon>
        <taxon>Pseudomonadota</taxon>
        <taxon>Betaproteobacteria</taxon>
        <taxon>Burkholderiales</taxon>
        <taxon>Burkholderiaceae</taxon>
        <taxon>Paraburkholderia</taxon>
    </lineage>
</organism>
<keyword evidence="5 6" id="KW-0238">DNA-binding</keyword>
<evidence type="ECO:0000256" key="3">
    <source>
        <dbReference type="ARBA" id="ARBA00022679"/>
    </source>
</evidence>
<keyword evidence="3 6" id="KW-0808">Transferase</keyword>
<evidence type="ECO:0000256" key="5">
    <source>
        <dbReference type="ARBA" id="ARBA00023125"/>
    </source>
</evidence>
<reference evidence="8" key="2">
    <citation type="submission" date="2021-06" db="EMBL/GenBank/DDBJ databases">
        <authorList>
            <person name="Rogers T.H."/>
            <person name="Ramsay J.P."/>
            <person name="Wang P."/>
            <person name="Terpolilli J."/>
        </authorList>
    </citation>
    <scope>NUCLEOTIDE SEQUENCE</scope>
    <source>
        <strain evidence="8">WSM5005</strain>
    </source>
</reference>
<evidence type="ECO:0000313" key="8">
    <source>
        <dbReference type="EMBL" id="APA86123.1"/>
    </source>
</evidence>
<feature type="active site" description="Proton acceptor" evidence="6">
    <location>
        <position position="50"/>
    </location>
</feature>
<keyword evidence="9" id="KW-1185">Reference proteome</keyword>
<dbReference type="AlphaFoldDB" id="A0A1I9YIJ0"/>
<feature type="active site" evidence="6">
    <location>
        <position position="152"/>
    </location>
</feature>
<evidence type="ECO:0000256" key="4">
    <source>
        <dbReference type="ARBA" id="ARBA00022695"/>
    </source>
</evidence>
<evidence type="ECO:0000259" key="7">
    <source>
        <dbReference type="PROSITE" id="PS52018"/>
    </source>
</evidence>
<proteinExistence type="inferred from homology"/>
<keyword evidence="2 6" id="KW-0328">Glycosyltransferase</keyword>
<gene>
    <name evidence="8" type="ORF">BJG93_12475</name>
</gene>
<comment type="caution">
    <text evidence="6">Lacks conserved residue(s) required for the propagation of feature annotation.</text>
</comment>
<evidence type="ECO:0000256" key="1">
    <source>
        <dbReference type="ARBA" id="ARBA00022649"/>
    </source>
</evidence>
<dbReference type="RefSeq" id="WP_051374453.1">
    <property type="nucleotide sequence ID" value="NZ_CP017561.2"/>
</dbReference>
<dbReference type="Proteomes" id="UP000179860">
    <property type="component" value="Chromosome 1"/>
</dbReference>
<dbReference type="InterPro" id="IPR029494">
    <property type="entry name" value="DarT"/>
</dbReference>
<name>A0A1I9YIJ0_9BURK</name>
<keyword evidence="1 6" id="KW-1277">Toxin-antitoxin system</keyword>
<dbReference type="Pfam" id="PF14487">
    <property type="entry name" value="DarT"/>
    <property type="match status" value="1"/>
</dbReference>
<accession>A0A1I9YIJ0</accession>
<comment type="catalytic activity">
    <reaction evidence="6">
        <text>a thymidine in DNA + NAD(+) = an N-(ADP-alpha-D-ribosyl)-thymidine in DNA + nicotinamide + H(+)</text>
        <dbReference type="Rhea" id="RHEA:71651"/>
        <dbReference type="Rhea" id="RHEA-COMP:13556"/>
        <dbReference type="Rhea" id="RHEA-COMP:18051"/>
        <dbReference type="ChEBI" id="CHEBI:15378"/>
        <dbReference type="ChEBI" id="CHEBI:17154"/>
        <dbReference type="ChEBI" id="CHEBI:57540"/>
        <dbReference type="ChEBI" id="CHEBI:137386"/>
        <dbReference type="ChEBI" id="CHEBI:191199"/>
    </reaction>
</comment>
<dbReference type="PROSITE" id="PS52018">
    <property type="entry name" value="DART"/>
    <property type="match status" value="1"/>
</dbReference>
<dbReference type="EMBL" id="CP017561">
    <property type="protein sequence ID" value="APA86123.1"/>
    <property type="molecule type" value="Genomic_DNA"/>
</dbReference>
<sequence length="202" mass="22459">MQTFVATRGIPSLLHFTRLANLPAILANGIVPRHTLTEGGVPFEHNDEIRLDGHQDASCFTIGWPNYKMFYTARCNNPGVKWAVIECSSSILWEKDCIFSAENAASGTARAVPDVVRRGVPGISAMYAETVGKPTRAEMGLPVHFPTNPQAEVLVFGVVEPRYFLHVHIDDWQSRQAFAAAHATLSFRGGWEGPRADYQHWR</sequence>
<dbReference type="GO" id="GO:0016779">
    <property type="term" value="F:nucleotidyltransferase activity"/>
    <property type="evidence" value="ECO:0007669"/>
    <property type="project" value="UniProtKB-UniRule"/>
</dbReference>
<dbReference type="KEGG" id="pspw:BJG93_12475"/>
<dbReference type="GO" id="GO:0016757">
    <property type="term" value="F:glycosyltransferase activity"/>
    <property type="evidence" value="ECO:0007669"/>
    <property type="project" value="UniProtKB-UniRule"/>
</dbReference>
<dbReference type="OrthoDB" id="2052979at2"/>
<evidence type="ECO:0000256" key="6">
    <source>
        <dbReference type="PROSITE-ProRule" id="PRU01362"/>
    </source>
</evidence>
<feature type="domain" description="DarT" evidence="7">
    <location>
        <begin position="11"/>
        <end position="202"/>
    </location>
</feature>
<evidence type="ECO:0000313" key="9">
    <source>
        <dbReference type="Proteomes" id="UP000179860"/>
    </source>
</evidence>
<protein>
    <submittedName>
        <fullName evidence="8">DUF4433 domain-containing protein</fullName>
    </submittedName>
</protein>